<evidence type="ECO:0000256" key="1">
    <source>
        <dbReference type="SAM" id="SignalP"/>
    </source>
</evidence>
<gene>
    <name evidence="3" type="ORF">EEDITHA_LOCUS1026</name>
</gene>
<accession>A0AAU9TBJ3</accession>
<protein>
    <recommendedName>
        <fullName evidence="2">Endonuclease/exonuclease/phosphatase domain-containing protein</fullName>
    </recommendedName>
</protein>
<comment type="caution">
    <text evidence="3">The sequence shown here is derived from an EMBL/GenBank/DDBJ whole genome shotgun (WGS) entry which is preliminary data.</text>
</comment>
<dbReference type="PANTHER" id="PTHR23227:SF67">
    <property type="entry name" value="CRANIOFACIAL DEVELOPMENT PROTEIN 2-LIKE"/>
    <property type="match status" value="1"/>
</dbReference>
<dbReference type="Proteomes" id="UP001153954">
    <property type="component" value="Unassembled WGS sequence"/>
</dbReference>
<dbReference type="InterPro" id="IPR036691">
    <property type="entry name" value="Endo/exonu/phosph_ase_sf"/>
</dbReference>
<dbReference type="Gene3D" id="3.60.10.10">
    <property type="entry name" value="Endonuclease/exonuclease/phosphatase"/>
    <property type="match status" value="1"/>
</dbReference>
<name>A0AAU9TBJ3_EUPED</name>
<dbReference type="InterPro" id="IPR005135">
    <property type="entry name" value="Endo/exonuclease/phosphatase"/>
</dbReference>
<dbReference type="GO" id="GO:0003824">
    <property type="term" value="F:catalytic activity"/>
    <property type="evidence" value="ECO:0007669"/>
    <property type="project" value="InterPro"/>
</dbReference>
<dbReference type="Pfam" id="PF03372">
    <property type="entry name" value="Exo_endo_phos"/>
    <property type="match status" value="1"/>
</dbReference>
<sequence>MRLRVSSVRILFNFRFCLPTRLVTAGELDQNPPVNSIHCNPLTQEKDTSKKNKNKIDFHIGTYNVRTMASTAKLIDLTNALNNVKYDILGLSEMRKVGHCIDEYDDFMLCYSGQTKGRYGVGFIIKKYLKPCVKNFIGLSDRVALLDIDINDTPITIIQVYAPTEESDEVEIESFYETLHRAHANSSKYTIVMGDFNAKVGQKDTEENKLLGRFGFGKRSSRGQLLIQYAQEYNLSIMNTFFKKKPSRKWTWKSPDQTTMNEIDYILTNFPNKFKDVHVLNNIKFPSDHRMVRSKISLKQIKKSRVKYKCSTYSLKNQNETNFYLEKLENNTKSIKPDDTYTGQSLYNKLEECILDSMKTEKQKEKRNFTCLAFIY</sequence>
<keyword evidence="1" id="KW-0732">Signal</keyword>
<evidence type="ECO:0000313" key="3">
    <source>
        <dbReference type="EMBL" id="CAH2084466.1"/>
    </source>
</evidence>
<feature type="signal peptide" evidence="1">
    <location>
        <begin position="1"/>
        <end position="25"/>
    </location>
</feature>
<organism evidence="3 4">
    <name type="scientific">Euphydryas editha</name>
    <name type="common">Edith's checkerspot</name>
    <dbReference type="NCBI Taxonomy" id="104508"/>
    <lineage>
        <taxon>Eukaryota</taxon>
        <taxon>Metazoa</taxon>
        <taxon>Ecdysozoa</taxon>
        <taxon>Arthropoda</taxon>
        <taxon>Hexapoda</taxon>
        <taxon>Insecta</taxon>
        <taxon>Pterygota</taxon>
        <taxon>Neoptera</taxon>
        <taxon>Endopterygota</taxon>
        <taxon>Lepidoptera</taxon>
        <taxon>Glossata</taxon>
        <taxon>Ditrysia</taxon>
        <taxon>Papilionoidea</taxon>
        <taxon>Nymphalidae</taxon>
        <taxon>Nymphalinae</taxon>
        <taxon>Euphydryas</taxon>
    </lineage>
</organism>
<proteinExistence type="predicted"/>
<dbReference type="CDD" id="cd09076">
    <property type="entry name" value="L1-EN"/>
    <property type="match status" value="1"/>
</dbReference>
<dbReference type="InterPro" id="IPR027124">
    <property type="entry name" value="Swc5/CFDP1/2"/>
</dbReference>
<reference evidence="3" key="1">
    <citation type="submission" date="2022-03" db="EMBL/GenBank/DDBJ databases">
        <authorList>
            <person name="Tunstrom K."/>
        </authorList>
    </citation>
    <scope>NUCLEOTIDE SEQUENCE</scope>
</reference>
<evidence type="ECO:0000313" key="4">
    <source>
        <dbReference type="Proteomes" id="UP001153954"/>
    </source>
</evidence>
<dbReference type="AlphaFoldDB" id="A0AAU9TBJ3"/>
<dbReference type="PANTHER" id="PTHR23227">
    <property type="entry name" value="BUCENTAUR RELATED"/>
    <property type="match status" value="1"/>
</dbReference>
<dbReference type="SUPFAM" id="SSF56219">
    <property type="entry name" value="DNase I-like"/>
    <property type="match status" value="1"/>
</dbReference>
<keyword evidence="4" id="KW-1185">Reference proteome</keyword>
<feature type="domain" description="Endonuclease/exonuclease/phosphatase" evidence="2">
    <location>
        <begin position="61"/>
        <end position="289"/>
    </location>
</feature>
<dbReference type="EMBL" id="CAKOGL010000003">
    <property type="protein sequence ID" value="CAH2084466.1"/>
    <property type="molecule type" value="Genomic_DNA"/>
</dbReference>
<feature type="chain" id="PRO_5043381470" description="Endonuclease/exonuclease/phosphatase domain-containing protein" evidence="1">
    <location>
        <begin position="26"/>
        <end position="376"/>
    </location>
</feature>
<evidence type="ECO:0000259" key="2">
    <source>
        <dbReference type="Pfam" id="PF03372"/>
    </source>
</evidence>